<dbReference type="Gene3D" id="3.30.300.30">
    <property type="match status" value="1"/>
</dbReference>
<dbReference type="RefSeq" id="WP_091973346.1">
    <property type="nucleotide sequence ID" value="NZ_FODF01000001.1"/>
</dbReference>
<feature type="domain" description="AMP-binding enzyme C-terminal" evidence="2">
    <location>
        <begin position="652"/>
        <end position="726"/>
    </location>
</feature>
<dbReference type="InterPro" id="IPR025110">
    <property type="entry name" value="AMP-bd_C"/>
</dbReference>
<evidence type="ECO:0000259" key="2">
    <source>
        <dbReference type="Pfam" id="PF13193"/>
    </source>
</evidence>
<dbReference type="CDD" id="cd05930">
    <property type="entry name" value="A_NRPS"/>
    <property type="match status" value="1"/>
</dbReference>
<dbReference type="PANTHER" id="PTHR45527:SF1">
    <property type="entry name" value="FATTY ACID SYNTHASE"/>
    <property type="match status" value="1"/>
</dbReference>
<dbReference type="SUPFAM" id="SSF56801">
    <property type="entry name" value="Acetyl-CoA synthetase-like"/>
    <property type="match status" value="1"/>
</dbReference>
<dbReference type="InterPro" id="IPR000873">
    <property type="entry name" value="AMP-dep_synth/lig_dom"/>
</dbReference>
<evidence type="ECO:0000313" key="3">
    <source>
        <dbReference type="EMBL" id="SEN20417.1"/>
    </source>
</evidence>
<dbReference type="STRING" id="215200.SAMN05216454_101171"/>
<dbReference type="EMBL" id="FODF01000001">
    <property type="protein sequence ID" value="SEN20417.1"/>
    <property type="molecule type" value="Genomic_DNA"/>
</dbReference>
<dbReference type="GO" id="GO:0043041">
    <property type="term" value="P:amino acid activation for nonribosomal peptide biosynthetic process"/>
    <property type="evidence" value="ECO:0007669"/>
    <property type="project" value="TreeGrafter"/>
</dbReference>
<dbReference type="GO" id="GO:0031177">
    <property type="term" value="F:phosphopantetheine binding"/>
    <property type="evidence" value="ECO:0007669"/>
    <property type="project" value="TreeGrafter"/>
</dbReference>
<dbReference type="AlphaFoldDB" id="A0A1H8ENG0"/>
<dbReference type="SUPFAM" id="SSF52777">
    <property type="entry name" value="CoA-dependent acyltransferases"/>
    <property type="match status" value="1"/>
</dbReference>
<accession>A0A1H8ENG0</accession>
<proteinExistence type="predicted"/>
<organism evidence="3 4">
    <name type="scientific">Peptostreptococcus russellii</name>
    <dbReference type="NCBI Taxonomy" id="215200"/>
    <lineage>
        <taxon>Bacteria</taxon>
        <taxon>Bacillati</taxon>
        <taxon>Bacillota</taxon>
        <taxon>Clostridia</taxon>
        <taxon>Peptostreptococcales</taxon>
        <taxon>Peptostreptococcaceae</taxon>
        <taxon>Peptostreptococcus</taxon>
    </lineage>
</organism>
<name>A0A1H8ENG0_9FIRM</name>
<dbReference type="Pfam" id="PF00501">
    <property type="entry name" value="AMP-binding"/>
    <property type="match status" value="1"/>
</dbReference>
<gene>
    <name evidence="3" type="ORF">SAMN05216454_101171</name>
</gene>
<sequence>MVRNKHYHRHYALAEKYWKDLLGDYITLARVPNDFLKEDNCKFNMIQKSVKKSVYNDILIYCDENNLSLEAVLDTIYGIVLQRFTYEDDVVFGKGHTLMPIRIRTKNPKEKFVDLCRKVMIQSEESKEYDYFMLSQEGYKNALNDKLVNTGFIVNILGEKKTKSEQLKRIDMYMKITVSNGLRIKFMYKSCFYDKRTARSVVYLFKYILRQVIYDKDIKLDEIQNMKKEHKENFSHMFDKNRFDFDINIDYVELLKNQVKKTPDRIAISDHEANITYSEMDRITDKIAAYLNHIGIGEGDTVAVLQQRNKNVVLSAIATLKAGAIFFPIDRTNPDERLGYLLEDGEAKIILACKSMMPRINKRFPDYKVLSIENEDLINHDYEITGKIYPENEAYRISTSGTTGRPKCISIRHDSLMNMCYYSINYVKANKNDRCGVYLSFSFDAIMKQIFPYLLVGACVDILPEYARINEKEVEGYCLRKGVTILALPAIMGKLFMMNCPCPGLRVLQVGGDKFKGYVKRDYEIYNEYGPAEFTVLCTQFNVDKYYDLVPVGKPIYNTEAYILDKNNNVCAIGVPGELCLSGIQISNGYLNRKEQNDIVFVDNPFAHNKYTQKMYRTGDLAKWIDEDGTIAILGRMDSQIKINGIRIEIFEIENMINMIPEIKNSVVAKREDENGDKYLDAYFVPYDDYYDPEKVRKFLEDNLPPHMIPKNITRLCVMPVTPIGKVDKKALPIVDSN</sequence>
<dbReference type="PANTHER" id="PTHR45527">
    <property type="entry name" value="NONRIBOSOMAL PEPTIDE SYNTHETASE"/>
    <property type="match status" value="1"/>
</dbReference>
<dbReference type="Gene3D" id="3.30.559.30">
    <property type="entry name" value="Nonribosomal peptide synthetase, condensation domain"/>
    <property type="match status" value="2"/>
</dbReference>
<reference evidence="3 4" key="1">
    <citation type="submission" date="2016-10" db="EMBL/GenBank/DDBJ databases">
        <authorList>
            <person name="de Groot N.N."/>
        </authorList>
    </citation>
    <scope>NUCLEOTIDE SEQUENCE [LARGE SCALE GENOMIC DNA]</scope>
    <source>
        <strain evidence="3 4">Calf135</strain>
    </source>
</reference>
<dbReference type="InterPro" id="IPR045851">
    <property type="entry name" value="AMP-bd_C_sf"/>
</dbReference>
<keyword evidence="4" id="KW-1185">Reference proteome</keyword>
<feature type="domain" description="AMP-dependent synthetase/ligase" evidence="1">
    <location>
        <begin position="256"/>
        <end position="591"/>
    </location>
</feature>
<dbReference type="GO" id="GO:0005737">
    <property type="term" value="C:cytoplasm"/>
    <property type="evidence" value="ECO:0007669"/>
    <property type="project" value="TreeGrafter"/>
</dbReference>
<dbReference type="GO" id="GO:0044550">
    <property type="term" value="P:secondary metabolite biosynthetic process"/>
    <property type="evidence" value="ECO:0007669"/>
    <property type="project" value="TreeGrafter"/>
</dbReference>
<dbReference type="Pfam" id="PF13193">
    <property type="entry name" value="AMP-binding_C"/>
    <property type="match status" value="1"/>
</dbReference>
<dbReference type="Gene3D" id="3.40.50.980">
    <property type="match status" value="2"/>
</dbReference>
<dbReference type="Proteomes" id="UP000199512">
    <property type="component" value="Unassembled WGS sequence"/>
</dbReference>
<dbReference type="OrthoDB" id="51171at2"/>
<evidence type="ECO:0000259" key="1">
    <source>
        <dbReference type="Pfam" id="PF00501"/>
    </source>
</evidence>
<evidence type="ECO:0000313" key="4">
    <source>
        <dbReference type="Proteomes" id="UP000199512"/>
    </source>
</evidence>
<dbReference type="Gene3D" id="2.30.38.10">
    <property type="entry name" value="Luciferase, Domain 3"/>
    <property type="match status" value="1"/>
</dbReference>
<protein>
    <submittedName>
        <fullName evidence="3">Amino acid adenylation domain-containing protein</fullName>
    </submittedName>
</protein>